<dbReference type="GO" id="GO:0006006">
    <property type="term" value="P:glucose metabolic process"/>
    <property type="evidence" value="ECO:0007669"/>
    <property type="project" value="TreeGrafter"/>
</dbReference>
<dbReference type="GO" id="GO:0033499">
    <property type="term" value="P:galactose catabolic process via UDP-galactose, Leloir pathway"/>
    <property type="evidence" value="ECO:0007669"/>
    <property type="project" value="TreeGrafter"/>
</dbReference>
<dbReference type="InterPro" id="IPR011013">
    <property type="entry name" value="Gal_mutarotase_sf_dom"/>
</dbReference>
<evidence type="ECO:0000313" key="2">
    <source>
        <dbReference type="Proteomes" id="UP000280008"/>
    </source>
</evidence>
<dbReference type="PANTHER" id="PTHR10091">
    <property type="entry name" value="ALDOSE-1-EPIMERASE"/>
    <property type="match status" value="1"/>
</dbReference>
<dbReference type="AlphaFoldDB" id="A0A495ICU6"/>
<name>A0A495ICU6_9MICO</name>
<reference evidence="1 2" key="1">
    <citation type="submission" date="2018-10" db="EMBL/GenBank/DDBJ databases">
        <title>Sequencing the genomes of 1000 actinobacteria strains.</title>
        <authorList>
            <person name="Klenk H.-P."/>
        </authorList>
    </citation>
    <scope>NUCLEOTIDE SEQUENCE [LARGE SCALE GENOMIC DNA]</scope>
    <source>
        <strain evidence="1 2">DSM 17894</strain>
    </source>
</reference>
<dbReference type="EMBL" id="RBKS01000001">
    <property type="protein sequence ID" value="RKR72925.1"/>
    <property type="molecule type" value="Genomic_DNA"/>
</dbReference>
<comment type="caution">
    <text evidence="1">The sequence shown here is derived from an EMBL/GenBank/DDBJ whole genome shotgun (WGS) entry which is preliminary data.</text>
</comment>
<sequence>MTTPLSGTPITLRRGRYEAHVASVGASLRSLTVDGRDLVVPFEADEIRPVFRGAILAPWPNRIVDGTYSFDGAEYQLALTEPSRGHALHGLLAWADWAVVSATDAEAVLRAHVVPSDGYPWPIAVTVTYVLGDDGLTTTVEAVNEGRDAAPWGTAPHPYLSAGIGRVDDWTLTLPAGSYLEVTDDRLIGVGVKPVTERAGFDFREGHAIGDLFVDHCFTDLARDETGAATVTVASPDGAGGRMTFGTELPWVQIHTADRPEADLNRLGLAVEPMTCPPEAFTTGEDLVVLAPGASHRASWTIADL</sequence>
<dbReference type="CDD" id="cd09022">
    <property type="entry name" value="Aldose_epim_Ec_YihR"/>
    <property type="match status" value="1"/>
</dbReference>
<keyword evidence="2" id="KW-1185">Reference proteome</keyword>
<evidence type="ECO:0000313" key="1">
    <source>
        <dbReference type="EMBL" id="RKR72925.1"/>
    </source>
</evidence>
<dbReference type="Proteomes" id="UP000280008">
    <property type="component" value="Unassembled WGS sequence"/>
</dbReference>
<dbReference type="SUPFAM" id="SSF74650">
    <property type="entry name" value="Galactose mutarotase-like"/>
    <property type="match status" value="1"/>
</dbReference>
<protein>
    <submittedName>
        <fullName evidence="1">Aldose 1-epimerase</fullName>
    </submittedName>
</protein>
<dbReference type="InterPro" id="IPR037480">
    <property type="entry name" value="YihR-like"/>
</dbReference>
<dbReference type="Gene3D" id="2.70.98.10">
    <property type="match status" value="1"/>
</dbReference>
<dbReference type="Pfam" id="PF01263">
    <property type="entry name" value="Aldose_epim"/>
    <property type="match status" value="1"/>
</dbReference>
<dbReference type="PANTHER" id="PTHR10091:SF0">
    <property type="entry name" value="GALACTOSE MUTAROTASE"/>
    <property type="match status" value="1"/>
</dbReference>
<proteinExistence type="predicted"/>
<gene>
    <name evidence="1" type="ORF">C8E83_0006</name>
</gene>
<dbReference type="GO" id="GO:0004034">
    <property type="term" value="F:aldose 1-epimerase activity"/>
    <property type="evidence" value="ECO:0007669"/>
    <property type="project" value="TreeGrafter"/>
</dbReference>
<dbReference type="RefSeq" id="WP_121367849.1">
    <property type="nucleotide sequence ID" value="NZ_RBKS01000001.1"/>
</dbReference>
<dbReference type="OrthoDB" id="4739604at2"/>
<accession>A0A495ICU6</accession>
<dbReference type="InterPro" id="IPR008183">
    <property type="entry name" value="Aldose_1/G6P_1-epimerase"/>
</dbReference>
<organism evidence="1 2">
    <name type="scientific">Frondihabitans australicus</name>
    <dbReference type="NCBI Taxonomy" id="386892"/>
    <lineage>
        <taxon>Bacteria</taxon>
        <taxon>Bacillati</taxon>
        <taxon>Actinomycetota</taxon>
        <taxon>Actinomycetes</taxon>
        <taxon>Micrococcales</taxon>
        <taxon>Microbacteriaceae</taxon>
        <taxon>Frondihabitans</taxon>
    </lineage>
</organism>
<dbReference type="InterPro" id="IPR014718">
    <property type="entry name" value="GH-type_carb-bd"/>
</dbReference>
<dbReference type="GO" id="GO:0030246">
    <property type="term" value="F:carbohydrate binding"/>
    <property type="evidence" value="ECO:0007669"/>
    <property type="project" value="InterPro"/>
</dbReference>